<organism evidence="3 4">
    <name type="scientific">Meganyctiphanes norvegica</name>
    <name type="common">Northern krill</name>
    <name type="synonym">Thysanopoda norvegica</name>
    <dbReference type="NCBI Taxonomy" id="48144"/>
    <lineage>
        <taxon>Eukaryota</taxon>
        <taxon>Metazoa</taxon>
        <taxon>Ecdysozoa</taxon>
        <taxon>Arthropoda</taxon>
        <taxon>Crustacea</taxon>
        <taxon>Multicrustacea</taxon>
        <taxon>Malacostraca</taxon>
        <taxon>Eumalacostraca</taxon>
        <taxon>Eucarida</taxon>
        <taxon>Euphausiacea</taxon>
        <taxon>Euphausiidae</taxon>
        <taxon>Meganyctiphanes</taxon>
    </lineage>
</organism>
<dbReference type="PANTHER" id="PTHR23310:SF77">
    <property type="entry name" value="LD25952P"/>
    <property type="match status" value="1"/>
</dbReference>
<dbReference type="GO" id="GO:0005737">
    <property type="term" value="C:cytoplasm"/>
    <property type="evidence" value="ECO:0007669"/>
    <property type="project" value="TreeGrafter"/>
</dbReference>
<dbReference type="PANTHER" id="PTHR23310">
    <property type="entry name" value="ACYL-COA-BINDING PROTEIN, ACBP"/>
    <property type="match status" value="1"/>
</dbReference>
<comment type="caution">
    <text evidence="3">The sequence shown here is derived from an EMBL/GenBank/DDBJ whole genome shotgun (WGS) entry which is preliminary data.</text>
</comment>
<dbReference type="EMBL" id="CAXKWB010132071">
    <property type="protein sequence ID" value="CAL4242802.1"/>
    <property type="molecule type" value="Genomic_DNA"/>
</dbReference>
<dbReference type="PRINTS" id="PR00689">
    <property type="entry name" value="ACOABINDINGP"/>
</dbReference>
<dbReference type="AlphaFoldDB" id="A0AAV2SRG4"/>
<dbReference type="SUPFAM" id="SSF47027">
    <property type="entry name" value="Acyl-CoA binding protein"/>
    <property type="match status" value="1"/>
</dbReference>
<dbReference type="InterPro" id="IPR022408">
    <property type="entry name" value="Acyl-CoA-binding_prot_CS"/>
</dbReference>
<proteinExistence type="predicted"/>
<feature type="non-terminal residue" evidence="3">
    <location>
        <position position="212"/>
    </location>
</feature>
<dbReference type="GO" id="GO:0000062">
    <property type="term" value="F:fatty-acyl-CoA binding"/>
    <property type="evidence" value="ECO:0007669"/>
    <property type="project" value="InterPro"/>
</dbReference>
<dbReference type="PROSITE" id="PS51228">
    <property type="entry name" value="ACB_2"/>
    <property type="match status" value="1"/>
</dbReference>
<dbReference type="FunFam" id="1.20.80.10:FF:000010">
    <property type="entry name" value="Acyl-CoA-binding domain-containing protein 5"/>
    <property type="match status" value="1"/>
</dbReference>
<evidence type="ECO:0000313" key="3">
    <source>
        <dbReference type="EMBL" id="CAL4242802.1"/>
    </source>
</evidence>
<keyword evidence="4" id="KW-1185">Reference proteome</keyword>
<gene>
    <name evidence="3" type="ORF">MNOR_LOCUS40809</name>
</gene>
<keyword evidence="1" id="KW-0446">Lipid-binding</keyword>
<name>A0AAV2SRG4_MEGNR</name>
<evidence type="ECO:0000313" key="4">
    <source>
        <dbReference type="Proteomes" id="UP001497623"/>
    </source>
</evidence>
<dbReference type="InterPro" id="IPR000582">
    <property type="entry name" value="Acyl-CoA-binding_protein"/>
</dbReference>
<sequence>MTHSKKFQAAVNIIISLPKDGPYQPSQEMMLKFYGLYKQATEGSCLDPKPAFYDIVKGYKWQAWYALGDMPKSDAMATYVENVKKIIETMSYTDDVANFIDVLGPFYEYVDVSGDPSIELEQPSSITSSPQHLAAQHVEHEELEDKLSEQVLVNNISDMPASVVQRLLSDTESDEEYLETDENIITVEQVATSSVSVNAQLVSQQDGVRRRT</sequence>
<accession>A0AAV2SRG4</accession>
<dbReference type="Pfam" id="PF00887">
    <property type="entry name" value="ACBP"/>
    <property type="match status" value="1"/>
</dbReference>
<dbReference type="InterPro" id="IPR035984">
    <property type="entry name" value="Acyl-CoA-binding_sf"/>
</dbReference>
<protein>
    <recommendedName>
        <fullName evidence="2">ACB domain-containing protein</fullName>
    </recommendedName>
</protein>
<feature type="domain" description="ACB" evidence="2">
    <location>
        <begin position="3"/>
        <end position="92"/>
    </location>
</feature>
<dbReference type="GO" id="GO:0019915">
    <property type="term" value="P:lipid storage"/>
    <property type="evidence" value="ECO:0007669"/>
    <property type="project" value="UniProtKB-ARBA"/>
</dbReference>
<evidence type="ECO:0000259" key="2">
    <source>
        <dbReference type="PROSITE" id="PS51228"/>
    </source>
</evidence>
<dbReference type="Gene3D" id="1.20.80.10">
    <property type="match status" value="1"/>
</dbReference>
<dbReference type="InterPro" id="IPR014352">
    <property type="entry name" value="FERM/acyl-CoA-bd_prot_sf"/>
</dbReference>
<dbReference type="GO" id="GO:0006631">
    <property type="term" value="P:fatty acid metabolic process"/>
    <property type="evidence" value="ECO:0007669"/>
    <property type="project" value="TreeGrafter"/>
</dbReference>
<dbReference type="Proteomes" id="UP001497623">
    <property type="component" value="Unassembled WGS sequence"/>
</dbReference>
<reference evidence="3 4" key="1">
    <citation type="submission" date="2024-05" db="EMBL/GenBank/DDBJ databases">
        <authorList>
            <person name="Wallberg A."/>
        </authorList>
    </citation>
    <scope>NUCLEOTIDE SEQUENCE [LARGE SCALE GENOMIC DNA]</scope>
</reference>
<evidence type="ECO:0000256" key="1">
    <source>
        <dbReference type="ARBA" id="ARBA00023121"/>
    </source>
</evidence>
<dbReference type="PROSITE" id="PS00880">
    <property type="entry name" value="ACB_1"/>
    <property type="match status" value="1"/>
</dbReference>